<evidence type="ECO:0000313" key="10">
    <source>
        <dbReference type="RefSeq" id="XP_030764744.1"/>
    </source>
</evidence>
<dbReference type="PIRSF" id="PIRSF000332">
    <property type="entry name" value="FMO"/>
    <property type="match status" value="1"/>
</dbReference>
<protein>
    <recommendedName>
        <fullName evidence="8">Flavin-containing monooxygenase</fullName>
        <ecNumber evidence="8">1.-.-.-</ecNumber>
    </recommendedName>
</protein>
<dbReference type="SUPFAM" id="SSF51905">
    <property type="entry name" value="FAD/NAD(P)-binding domain"/>
    <property type="match status" value="1"/>
</dbReference>
<dbReference type="Pfam" id="PF00743">
    <property type="entry name" value="FMO-like"/>
    <property type="match status" value="2"/>
</dbReference>
<keyword evidence="5" id="KW-0521">NADP</keyword>
<reference evidence="10" key="1">
    <citation type="submission" date="2025-08" db="UniProtKB">
        <authorList>
            <consortium name="RefSeq"/>
        </authorList>
    </citation>
    <scope>IDENTIFICATION</scope>
    <source>
        <tissue evidence="10">Gonads</tissue>
    </source>
</reference>
<dbReference type="AlphaFoldDB" id="A0A6J2YNE4"/>
<dbReference type="GO" id="GO:0050660">
    <property type="term" value="F:flavin adenine dinucleotide binding"/>
    <property type="evidence" value="ECO:0007669"/>
    <property type="project" value="InterPro"/>
</dbReference>
<organism evidence="9 10">
    <name type="scientific">Sitophilus oryzae</name>
    <name type="common">Rice weevil</name>
    <name type="synonym">Curculio oryzae</name>
    <dbReference type="NCBI Taxonomy" id="7048"/>
    <lineage>
        <taxon>Eukaryota</taxon>
        <taxon>Metazoa</taxon>
        <taxon>Ecdysozoa</taxon>
        <taxon>Arthropoda</taxon>
        <taxon>Hexapoda</taxon>
        <taxon>Insecta</taxon>
        <taxon>Pterygota</taxon>
        <taxon>Neoptera</taxon>
        <taxon>Endopterygota</taxon>
        <taxon>Coleoptera</taxon>
        <taxon>Polyphaga</taxon>
        <taxon>Cucujiformia</taxon>
        <taxon>Curculionidae</taxon>
        <taxon>Dryophthorinae</taxon>
        <taxon>Sitophilus</taxon>
    </lineage>
</organism>
<evidence type="ECO:0000256" key="4">
    <source>
        <dbReference type="ARBA" id="ARBA00022827"/>
    </source>
</evidence>
<comment type="similarity">
    <text evidence="2 8">Belongs to the FMO family.</text>
</comment>
<evidence type="ECO:0000256" key="3">
    <source>
        <dbReference type="ARBA" id="ARBA00022630"/>
    </source>
</evidence>
<dbReference type="InterPro" id="IPR000960">
    <property type="entry name" value="Flavin_mOase"/>
</dbReference>
<dbReference type="InParanoid" id="A0A6J2YNE4"/>
<evidence type="ECO:0000256" key="7">
    <source>
        <dbReference type="ARBA" id="ARBA00023033"/>
    </source>
</evidence>
<evidence type="ECO:0000256" key="6">
    <source>
        <dbReference type="ARBA" id="ARBA00023002"/>
    </source>
</evidence>
<name>A0A6J2YNE4_SITOR</name>
<dbReference type="InterPro" id="IPR050346">
    <property type="entry name" value="FMO-like"/>
</dbReference>
<sequence length="408" mass="46962">MKIAIIGAGAAGLAALKYGLDQGHTCTAFEQAEHIGGTWNYTDRTNIDEYGLPVHSSMYQGLRTNLPKEVMEYQNFPYDVNLKSYITQPDVLDYINRFATHHNLHPHIKLLRHILEIDPLPNEKWKIKEKHLKSQEISEHIFDAVMICVGNYSTPNIPKIPGANEFTGGAIHSHNYRKSDSYKGKTVLVIGAGPSGVDISRIIGEVAEKVYISYGGRIFCKAEDYVLHKPIVKKLTANTAVFEDGSEEVIDEIIYCTGYLYSYPFLTPKCGIEIENNWVKYLYKHIINIQHPTMGFIGITLHLLFPTVDIQIRFFLEFLKNTNRFSQEEMKQDILKNIEIRKEQALPQHRVHEIAMKLYRGYTDNLADTLGIKRVRPVIQNLYEHLGNSRDINKRYKILNDHEFVEYY</sequence>
<keyword evidence="4 8" id="KW-0274">FAD</keyword>
<dbReference type="InterPro" id="IPR020946">
    <property type="entry name" value="Flavin_mOase-like"/>
</dbReference>
<evidence type="ECO:0000256" key="2">
    <source>
        <dbReference type="ARBA" id="ARBA00009183"/>
    </source>
</evidence>
<dbReference type="InterPro" id="IPR036188">
    <property type="entry name" value="FAD/NAD-bd_sf"/>
</dbReference>
<keyword evidence="6 8" id="KW-0560">Oxidoreductase</keyword>
<keyword evidence="7 8" id="KW-0503">Monooxygenase</keyword>
<dbReference type="GO" id="GO:0004499">
    <property type="term" value="F:N,N-dimethylaniline monooxygenase activity"/>
    <property type="evidence" value="ECO:0007669"/>
    <property type="project" value="InterPro"/>
</dbReference>
<dbReference type="OrthoDB" id="66881at2759"/>
<evidence type="ECO:0000256" key="1">
    <source>
        <dbReference type="ARBA" id="ARBA00001974"/>
    </source>
</evidence>
<dbReference type="Gene3D" id="3.50.50.60">
    <property type="entry name" value="FAD/NAD(P)-binding domain"/>
    <property type="match status" value="2"/>
</dbReference>
<keyword evidence="9" id="KW-1185">Reference proteome</keyword>
<dbReference type="KEGG" id="soy:115888984"/>
<evidence type="ECO:0000256" key="8">
    <source>
        <dbReference type="RuleBase" id="RU361177"/>
    </source>
</evidence>
<dbReference type="RefSeq" id="XP_030764744.1">
    <property type="nucleotide sequence ID" value="XM_030908884.1"/>
</dbReference>
<dbReference type="GeneID" id="115888984"/>
<keyword evidence="3 8" id="KW-0285">Flavoprotein</keyword>
<evidence type="ECO:0000256" key="5">
    <source>
        <dbReference type="ARBA" id="ARBA00022857"/>
    </source>
</evidence>
<proteinExistence type="inferred from homology"/>
<comment type="cofactor">
    <cofactor evidence="1 8">
        <name>FAD</name>
        <dbReference type="ChEBI" id="CHEBI:57692"/>
    </cofactor>
</comment>
<dbReference type="FunFam" id="3.50.50.60:FF:000138">
    <property type="entry name" value="Flavin-containing monooxygenase"/>
    <property type="match status" value="1"/>
</dbReference>
<dbReference type="Proteomes" id="UP000504635">
    <property type="component" value="Unplaced"/>
</dbReference>
<dbReference type="PRINTS" id="PR00370">
    <property type="entry name" value="FMOXYGENASE"/>
</dbReference>
<dbReference type="GO" id="GO:0050661">
    <property type="term" value="F:NADP binding"/>
    <property type="evidence" value="ECO:0007669"/>
    <property type="project" value="InterPro"/>
</dbReference>
<accession>A0A6J2YNE4</accession>
<evidence type="ECO:0000313" key="9">
    <source>
        <dbReference type="Proteomes" id="UP000504635"/>
    </source>
</evidence>
<dbReference type="PANTHER" id="PTHR23023">
    <property type="entry name" value="DIMETHYLANILINE MONOOXYGENASE"/>
    <property type="match status" value="1"/>
</dbReference>
<dbReference type="EC" id="1.-.-.-" evidence="8"/>
<gene>
    <name evidence="10" type="primary">LOC115888984</name>
</gene>